<evidence type="ECO:0000256" key="11">
    <source>
        <dbReference type="ARBA" id="ARBA00022763"/>
    </source>
</evidence>
<evidence type="ECO:0000256" key="15">
    <source>
        <dbReference type="ARBA" id="ARBA00022927"/>
    </source>
</evidence>
<feature type="region of interest" description="Disordered" evidence="21">
    <location>
        <begin position="842"/>
        <end position="972"/>
    </location>
</feature>
<feature type="non-terminal residue" evidence="24">
    <location>
        <position position="1153"/>
    </location>
</feature>
<keyword evidence="12" id="KW-0863">Zinc-finger</keyword>
<dbReference type="Pfam" id="PF09740">
    <property type="entry name" value="DUF2043"/>
    <property type="match status" value="1"/>
</dbReference>
<dbReference type="InterPro" id="IPR013918">
    <property type="entry name" value="Nucleotide_exch_fac_Fes1"/>
</dbReference>
<evidence type="ECO:0000259" key="23">
    <source>
        <dbReference type="Pfam" id="PF09740"/>
    </source>
</evidence>
<feature type="compositionally biased region" description="Basic and acidic residues" evidence="21">
    <location>
        <begin position="860"/>
        <end position="878"/>
    </location>
</feature>
<protein>
    <recommendedName>
        <fullName evidence="5">Nucleotide exchange factor SIL1</fullName>
    </recommendedName>
    <alternativeName>
        <fullName evidence="6">UV-stimulated scaffold protein A</fullName>
    </alternativeName>
</protein>
<dbReference type="InterPro" id="IPR049431">
    <property type="entry name" value="UVSSA_C"/>
</dbReference>
<reference evidence="24 25" key="1">
    <citation type="journal article" date="2021" name="Sci. Rep.">
        <title>Chromosome anchoring in Senegalese sole (Solea senegalensis) reveals sex-associated markers and genome rearrangements in flatfish.</title>
        <authorList>
            <person name="Guerrero-Cozar I."/>
            <person name="Gomez-Garrido J."/>
            <person name="Berbel C."/>
            <person name="Martinez-Blanch J.F."/>
            <person name="Alioto T."/>
            <person name="Claros M.G."/>
            <person name="Gagnaire P.A."/>
            <person name="Manchado M."/>
        </authorList>
    </citation>
    <scope>NUCLEOTIDE SEQUENCE [LARGE SCALE GENOMIC DNA]</scope>
    <source>
        <strain evidence="24">Sse05_10M</strain>
    </source>
</reference>
<feature type="domain" description="UV-stimulated scaffold protein A C-terminal" evidence="23">
    <location>
        <begin position="972"/>
        <end position="1076"/>
    </location>
</feature>
<dbReference type="AlphaFoldDB" id="A0AAV6SM89"/>
<dbReference type="PANTHER" id="PTHR28670:SF1">
    <property type="entry name" value="UV-STIMULATED SCAFFOLD PROTEIN A"/>
    <property type="match status" value="1"/>
</dbReference>
<dbReference type="InterPro" id="IPR049408">
    <property type="entry name" value="UVSSA_N_a-solenoid_rpt"/>
</dbReference>
<evidence type="ECO:0000256" key="17">
    <source>
        <dbReference type="ARBA" id="ARBA00023054"/>
    </source>
</evidence>
<proteinExistence type="inferred from homology"/>
<evidence type="ECO:0000256" key="20">
    <source>
        <dbReference type="ARBA" id="ARBA00037748"/>
    </source>
</evidence>
<feature type="compositionally biased region" description="Acidic residues" evidence="21">
    <location>
        <begin position="846"/>
        <end position="859"/>
    </location>
</feature>
<keyword evidence="8" id="KW-0158">Chromosome</keyword>
<feature type="compositionally biased region" description="Basic and acidic residues" evidence="21">
    <location>
        <begin position="1066"/>
        <end position="1107"/>
    </location>
</feature>
<evidence type="ECO:0000313" key="25">
    <source>
        <dbReference type="Proteomes" id="UP000693946"/>
    </source>
</evidence>
<keyword evidence="7" id="KW-0813">Transport</keyword>
<keyword evidence="13" id="KW-0256">Endoplasmic reticulum</keyword>
<dbReference type="GO" id="GO:0005694">
    <property type="term" value="C:chromosome"/>
    <property type="evidence" value="ECO:0007669"/>
    <property type="project" value="UniProtKB-SubCell"/>
</dbReference>
<comment type="similarity">
    <text evidence="3">Belongs to the UVSSA family.</text>
</comment>
<feature type="compositionally biased region" description="Low complexity" evidence="21">
    <location>
        <begin position="945"/>
        <end position="965"/>
    </location>
</feature>
<dbReference type="GO" id="GO:0005788">
    <property type="term" value="C:endoplasmic reticulum lumen"/>
    <property type="evidence" value="ECO:0007669"/>
    <property type="project" value="UniProtKB-SubCell"/>
</dbReference>
<dbReference type="GO" id="GO:0009411">
    <property type="term" value="P:response to UV"/>
    <property type="evidence" value="ECO:0007669"/>
    <property type="project" value="InterPro"/>
</dbReference>
<keyword evidence="18" id="KW-0325">Glycoprotein</keyword>
<feature type="domain" description="Nucleotide exchange factor Fes1" evidence="22">
    <location>
        <begin position="81"/>
        <end position="148"/>
    </location>
</feature>
<dbReference type="Pfam" id="PF08609">
    <property type="entry name" value="Fes1"/>
    <property type="match status" value="1"/>
</dbReference>
<evidence type="ECO:0000256" key="12">
    <source>
        <dbReference type="ARBA" id="ARBA00022771"/>
    </source>
</evidence>
<evidence type="ECO:0000256" key="16">
    <source>
        <dbReference type="ARBA" id="ARBA00023010"/>
    </source>
</evidence>
<evidence type="ECO:0000256" key="21">
    <source>
        <dbReference type="SAM" id="MobiDB-lite"/>
    </source>
</evidence>
<evidence type="ECO:0000256" key="4">
    <source>
        <dbReference type="ARBA" id="ARBA00010588"/>
    </source>
</evidence>
<sequence length="1153" mass="131530">MMENLEVVQPTDEWQTLTPGQAVPAGSHVRLNLQTGQREVRLGEEQLKYWTQEHREGDEASFSPDELKQAMKKIKEDLNPNSVASKFRPLEELKKDMAQLDLLVETDVQIMRRLLDQYSSSNSTTEQRLNILLELEYLVHQVDNAQNLCSMGGLQLILDGLNSSDVRLQERSAFVLGSALSSNPVVQVQAVENGALQSLLTALATDQPLRVKKKVLFAVASLLRHFPHAQHNFLSRGGLQVLSQLFRADTSGVLRTRVVTMLYDMISEKELISQTGLDQVLDASHEERVRQYSQVSVEVELQEKGWCGLVPQLLESTEHDHREKALRALLAMAPACLDQYRADSSLLVSLLSLREQYQEMAQSEMIVGEENSYYAELVEHIDALHVKLNVLQLQNLVMELSHRQRLSELVEELTTSGQPQLNQDKMKEIKKICKVSNDCVDHLYHLVMSQLNEDHCEVRLSAFQITTELFSRSHHFRTRLVDNFQEFMELTVEIDSDQPLPPPKEVARKLRSLAIQTVQSWQVSYGTAYKKLALGYHFLKQVKKVDFQDAEARTVAERRREEERQRRMERIYKEKVEAATKDMEESYQEMEATLTEMESCMRLLFPDFELTDIQTVVSSSSSSSSSNCQPANKCPSDDEQPCCSKDLRDFGKDGIKQEVEESREEMKSTGTENTGEEKDERLIKNKEERSRMEETKGNNQQDEQKKKGGKVEDEEEESEEEESSEEEEEEEEEENVYENLFIRSSGLISHAYSLDLNLSPGLHVKENEDNEAVVSTVIDLHKLITTKHLPAVLGWVQVFTKAGAEQQLLRRALDLKTSLEAALQKHQELNIDYKSRMRKVVKASSDGDDDDEEDDDFDEVPEKEGYEPHIPEHLRAEYGLDPTPSTSTAPVIRKPPAKRPAAPPPQASSSSSSRHMKRLRDEEQDPTCAAATLRVLKQKHPSPVEPSSSSSSRNSSLNPNSSQSSSDKKSADAPVVPFGLDLYYWGQKQPNAGKIIKAASQHQFWVPIDVEEEVENEQLLAESRSRYISFPGNFTPVSHYCKAPLGNGTLCQRQDRQKCPFHGRIVPRDEEGRPCRQEDRVREEQEERKRREEQPDWRDPELLRDIEAVTGEDLGSDRVGKKRKGKKKKFPNLSDLKQRSNTARSRLERKVFN</sequence>
<feature type="region of interest" description="Disordered" evidence="21">
    <location>
        <begin position="616"/>
        <end position="736"/>
    </location>
</feature>
<evidence type="ECO:0000256" key="10">
    <source>
        <dbReference type="ARBA" id="ARBA00022729"/>
    </source>
</evidence>
<feature type="compositionally biased region" description="Acidic residues" evidence="21">
    <location>
        <begin position="712"/>
        <end position="736"/>
    </location>
</feature>
<evidence type="ECO:0000259" key="22">
    <source>
        <dbReference type="Pfam" id="PF08609"/>
    </source>
</evidence>
<evidence type="ECO:0000256" key="6">
    <source>
        <dbReference type="ARBA" id="ARBA00022111"/>
    </source>
</evidence>
<comment type="subcellular location">
    <subcellularLocation>
        <location evidence="1">Chromosome</location>
    </subcellularLocation>
    <subcellularLocation>
        <location evidence="2">Endoplasmic reticulum lumen</location>
    </subcellularLocation>
</comment>
<dbReference type="GO" id="GO:0015031">
    <property type="term" value="P:protein transport"/>
    <property type="evidence" value="ECO:0007669"/>
    <property type="project" value="UniProtKB-KW"/>
</dbReference>
<keyword evidence="10" id="KW-0732">Signal</keyword>
<accession>A0AAV6SM89</accession>
<evidence type="ECO:0000256" key="3">
    <source>
        <dbReference type="ARBA" id="ARBA00009240"/>
    </source>
</evidence>
<keyword evidence="16" id="KW-0811">Translocation</keyword>
<evidence type="ECO:0000256" key="2">
    <source>
        <dbReference type="ARBA" id="ARBA00004319"/>
    </source>
</evidence>
<feature type="region of interest" description="Disordered" evidence="21">
    <location>
        <begin position="1064"/>
        <end position="1153"/>
    </location>
</feature>
<evidence type="ECO:0000256" key="7">
    <source>
        <dbReference type="ARBA" id="ARBA00022448"/>
    </source>
</evidence>
<dbReference type="GO" id="GO:0000993">
    <property type="term" value="F:RNA polymerase II complex binding"/>
    <property type="evidence" value="ECO:0007669"/>
    <property type="project" value="TreeGrafter"/>
</dbReference>
<keyword evidence="25" id="KW-1185">Reference proteome</keyword>
<keyword evidence="14" id="KW-0862">Zinc</keyword>
<dbReference type="PANTHER" id="PTHR28670">
    <property type="entry name" value="UV-STIMULATED SCAFFOLD PROTEIN A"/>
    <property type="match status" value="1"/>
</dbReference>
<evidence type="ECO:0000256" key="19">
    <source>
        <dbReference type="ARBA" id="ARBA00023204"/>
    </source>
</evidence>
<keyword evidence="9" id="KW-0479">Metal-binding</keyword>
<evidence type="ECO:0000256" key="13">
    <source>
        <dbReference type="ARBA" id="ARBA00022824"/>
    </source>
</evidence>
<evidence type="ECO:0000256" key="5">
    <source>
        <dbReference type="ARBA" id="ARBA00015352"/>
    </source>
</evidence>
<keyword evidence="15" id="KW-0653">Protein transport</keyword>
<evidence type="ECO:0000256" key="8">
    <source>
        <dbReference type="ARBA" id="ARBA00022454"/>
    </source>
</evidence>
<comment type="caution">
    <text evidence="24">The sequence shown here is derived from an EMBL/GenBank/DDBJ whole genome shotgun (WGS) entry which is preliminary data.</text>
</comment>
<evidence type="ECO:0000256" key="14">
    <source>
        <dbReference type="ARBA" id="ARBA00022833"/>
    </source>
</evidence>
<keyword evidence="19" id="KW-0234">DNA repair</keyword>
<dbReference type="Pfam" id="PF20867">
    <property type="entry name" value="UVSSA_N"/>
    <property type="match status" value="1"/>
</dbReference>
<feature type="compositionally biased region" description="Basic residues" evidence="21">
    <location>
        <begin position="1120"/>
        <end position="1130"/>
    </location>
</feature>
<dbReference type="GO" id="GO:0008270">
    <property type="term" value="F:zinc ion binding"/>
    <property type="evidence" value="ECO:0007669"/>
    <property type="project" value="UniProtKB-KW"/>
</dbReference>
<gene>
    <name evidence="24" type="ORF">JOB18_037081</name>
</gene>
<comment type="similarity">
    <text evidence="4">Belongs to the SIL1 family.</text>
</comment>
<keyword evidence="17" id="KW-0175">Coiled coil</keyword>
<evidence type="ECO:0000313" key="24">
    <source>
        <dbReference type="EMBL" id="KAG7518556.1"/>
    </source>
</evidence>
<dbReference type="Proteomes" id="UP000693946">
    <property type="component" value="Linkage Group LG12"/>
</dbReference>
<feature type="compositionally biased region" description="Basic and acidic residues" evidence="21">
    <location>
        <begin position="645"/>
        <end position="667"/>
    </location>
</feature>
<dbReference type="InterPro" id="IPR018610">
    <property type="entry name" value="UVSSA"/>
</dbReference>
<feature type="compositionally biased region" description="Basic and acidic residues" evidence="21">
    <location>
        <begin position="675"/>
        <end position="711"/>
    </location>
</feature>
<evidence type="ECO:0000256" key="1">
    <source>
        <dbReference type="ARBA" id="ARBA00004286"/>
    </source>
</evidence>
<name>A0AAV6SM89_SOLSE</name>
<keyword evidence="11" id="KW-0227">DNA damage</keyword>
<dbReference type="GO" id="GO:0006283">
    <property type="term" value="P:transcription-coupled nucleotide-excision repair"/>
    <property type="evidence" value="ECO:0007669"/>
    <property type="project" value="TreeGrafter"/>
</dbReference>
<dbReference type="EMBL" id="JAGKHQ010000004">
    <property type="protein sequence ID" value="KAG7518556.1"/>
    <property type="molecule type" value="Genomic_DNA"/>
</dbReference>
<organism evidence="24 25">
    <name type="scientific">Solea senegalensis</name>
    <name type="common">Senegalese sole</name>
    <dbReference type="NCBI Taxonomy" id="28829"/>
    <lineage>
        <taxon>Eukaryota</taxon>
        <taxon>Metazoa</taxon>
        <taxon>Chordata</taxon>
        <taxon>Craniata</taxon>
        <taxon>Vertebrata</taxon>
        <taxon>Euteleostomi</taxon>
        <taxon>Actinopterygii</taxon>
        <taxon>Neopterygii</taxon>
        <taxon>Teleostei</taxon>
        <taxon>Neoteleostei</taxon>
        <taxon>Acanthomorphata</taxon>
        <taxon>Carangaria</taxon>
        <taxon>Pleuronectiformes</taxon>
        <taxon>Pleuronectoidei</taxon>
        <taxon>Soleidae</taxon>
        <taxon>Solea</taxon>
    </lineage>
</organism>
<evidence type="ECO:0000256" key="9">
    <source>
        <dbReference type="ARBA" id="ARBA00022723"/>
    </source>
</evidence>
<comment type="function">
    <text evidence="20">Required for protein translocation and folding in the endoplasmic reticulum (ER). Functions as a nucleotide exchange factor for the ER lumenal chaperone HSPA5.</text>
</comment>
<dbReference type="FunFam" id="1.25.10.10:FF:000148">
    <property type="entry name" value="SIL1 nucleotide exchange factor"/>
    <property type="match status" value="1"/>
</dbReference>
<evidence type="ECO:0000256" key="18">
    <source>
        <dbReference type="ARBA" id="ARBA00023180"/>
    </source>
</evidence>